<sequence>MRPQVADSEVLADQKRPCACPETQVDSEDGLPLSAVPGMTHKIFETRTSIRPKACIQVTGRCKSVGLESSLTNKLHLPTPEGRSVLPEAHGNRGSQPAYGF</sequence>
<organism evidence="2 3">
    <name type="scientific">Necator americanus</name>
    <name type="common">Human hookworm</name>
    <dbReference type="NCBI Taxonomy" id="51031"/>
    <lineage>
        <taxon>Eukaryota</taxon>
        <taxon>Metazoa</taxon>
        <taxon>Ecdysozoa</taxon>
        <taxon>Nematoda</taxon>
        <taxon>Chromadorea</taxon>
        <taxon>Rhabditida</taxon>
        <taxon>Rhabditina</taxon>
        <taxon>Rhabditomorpha</taxon>
        <taxon>Strongyloidea</taxon>
        <taxon>Ancylostomatidae</taxon>
        <taxon>Bunostominae</taxon>
        <taxon>Necator</taxon>
    </lineage>
</organism>
<comment type="caution">
    <text evidence="2">The sequence shown here is derived from an EMBL/GenBank/DDBJ whole genome shotgun (WGS) entry which is preliminary data.</text>
</comment>
<name>A0ABR1D086_NECAM</name>
<accession>A0ABR1D086</accession>
<reference evidence="2 3" key="1">
    <citation type="submission" date="2023-08" db="EMBL/GenBank/DDBJ databases">
        <title>A Necator americanus chromosomal reference genome.</title>
        <authorList>
            <person name="Ilik V."/>
            <person name="Petrzelkova K.J."/>
            <person name="Pardy F."/>
            <person name="Fuh T."/>
            <person name="Niatou-Singa F.S."/>
            <person name="Gouil Q."/>
            <person name="Baker L."/>
            <person name="Ritchie M.E."/>
            <person name="Jex A.R."/>
            <person name="Gazzola D."/>
            <person name="Li H."/>
            <person name="Toshio Fujiwara R."/>
            <person name="Zhan B."/>
            <person name="Aroian R.V."/>
            <person name="Pafco B."/>
            <person name="Schwarz E.M."/>
        </authorList>
    </citation>
    <scope>NUCLEOTIDE SEQUENCE [LARGE SCALE GENOMIC DNA]</scope>
    <source>
        <strain evidence="2 3">Aroian</strain>
        <tissue evidence="2">Whole animal</tissue>
    </source>
</reference>
<evidence type="ECO:0000313" key="3">
    <source>
        <dbReference type="Proteomes" id="UP001303046"/>
    </source>
</evidence>
<feature type="region of interest" description="Disordered" evidence="1">
    <location>
        <begin position="74"/>
        <end position="101"/>
    </location>
</feature>
<proteinExistence type="predicted"/>
<evidence type="ECO:0000256" key="1">
    <source>
        <dbReference type="SAM" id="MobiDB-lite"/>
    </source>
</evidence>
<keyword evidence="3" id="KW-1185">Reference proteome</keyword>
<dbReference type="EMBL" id="JAVFWL010000003">
    <property type="protein sequence ID" value="KAK6743974.1"/>
    <property type="molecule type" value="Genomic_DNA"/>
</dbReference>
<gene>
    <name evidence="2" type="primary">Necator_chrIII.g11727</name>
    <name evidence="2" type="ORF">RB195_010962</name>
</gene>
<dbReference type="Proteomes" id="UP001303046">
    <property type="component" value="Unassembled WGS sequence"/>
</dbReference>
<evidence type="ECO:0000313" key="2">
    <source>
        <dbReference type="EMBL" id="KAK6743974.1"/>
    </source>
</evidence>
<protein>
    <submittedName>
        <fullName evidence="2">Uncharacterized protein</fullName>
    </submittedName>
</protein>